<dbReference type="Pfam" id="PF11951">
    <property type="entry name" value="Fungal_trans_2"/>
    <property type="match status" value="1"/>
</dbReference>
<dbReference type="PROSITE" id="PS00463">
    <property type="entry name" value="ZN2_CY6_FUNGAL_1"/>
    <property type="match status" value="2"/>
</dbReference>
<dbReference type="InterPro" id="IPR021858">
    <property type="entry name" value="Fun_TF"/>
</dbReference>
<dbReference type="GO" id="GO:0005634">
    <property type="term" value="C:nucleus"/>
    <property type="evidence" value="ECO:0007669"/>
    <property type="project" value="UniProtKB-SubCell"/>
</dbReference>
<keyword evidence="5" id="KW-1185">Reference proteome</keyword>
<evidence type="ECO:0000259" key="3">
    <source>
        <dbReference type="PROSITE" id="PS50048"/>
    </source>
</evidence>
<evidence type="ECO:0000313" key="4">
    <source>
        <dbReference type="EMBL" id="CAI6092813.1"/>
    </source>
</evidence>
<proteinExistence type="predicted"/>
<name>A0AA35M950_9HYPO</name>
<evidence type="ECO:0000313" key="5">
    <source>
        <dbReference type="Proteomes" id="UP001160390"/>
    </source>
</evidence>
<sequence length="592" mass="65504">MGPCLRCAEIKQACDGGMPCGRCLRLSLPCFPKGQPKSQYGAAPVQQRPKARIRRVQTGCMTCKQRKKKCDEGKPRCGNCSRLCLGCVWPTSSAARGLRNGQCPRATSELGMTSTWLDDPVDPTDISQYFGLSEEPVLPAVTDGSGLTFNLDHDLRIHDEACWDFTPPSPLCMDVASHSPPPSASPSGSFASGSLSMYVPSVVPDLSSADDKVLLNHYSNIVASVLCRHSDAKSNPYLTYILPMALSSDLVMKCVLSLSAKHWHALQPRLSNQGLYLQSQAIQSLGYLLSHIETASASVALASCLLLCMTELFDGASPRWKLHLTGAKRILVTMKSQFGHKPTEEYMFLIRLSRFLDSATTTTTCMAPLMDGEGKEEVAVLDRSTAAPDDEDMAVYGIPKALFHQVDRVNKLAEKRKTRVDLLSESAFLAEVMTVEERLDHWSYEHGGLSRAVSRLSPANDDTLHATKAFEWALRLRLHQISEGYALDHPKVSRSVEAILEAVQKIRYGSPLEGCLLFPLVMVGGACSHLEHRVIVQDRLMVMERTYGFGYIYRARELVERVWARRDQLDGSEAMVNWARIRFEEMGGLAVF</sequence>
<dbReference type="GO" id="GO:0008270">
    <property type="term" value="F:zinc ion binding"/>
    <property type="evidence" value="ECO:0007669"/>
    <property type="project" value="InterPro"/>
</dbReference>
<dbReference type="CDD" id="cd00067">
    <property type="entry name" value="GAL4"/>
    <property type="match status" value="2"/>
</dbReference>
<protein>
    <recommendedName>
        <fullName evidence="3">Zn(2)-C6 fungal-type domain-containing protein</fullName>
    </recommendedName>
</protein>
<dbReference type="PANTHER" id="PTHR37534:SF46">
    <property type="entry name" value="ZN(II)2CYS6 TRANSCRIPTION FACTOR (EUROFUNG)"/>
    <property type="match status" value="1"/>
</dbReference>
<accession>A0AA35M950</accession>
<dbReference type="GO" id="GO:0000981">
    <property type="term" value="F:DNA-binding transcription factor activity, RNA polymerase II-specific"/>
    <property type="evidence" value="ECO:0007669"/>
    <property type="project" value="InterPro"/>
</dbReference>
<dbReference type="Gene3D" id="4.10.240.10">
    <property type="entry name" value="Zn(2)-C6 fungal-type DNA-binding domain"/>
    <property type="match status" value="1"/>
</dbReference>
<evidence type="ECO:0000256" key="2">
    <source>
        <dbReference type="ARBA" id="ARBA00023242"/>
    </source>
</evidence>
<reference evidence="4" key="1">
    <citation type="submission" date="2023-01" db="EMBL/GenBank/DDBJ databases">
        <authorList>
            <person name="Piombo E."/>
        </authorList>
    </citation>
    <scope>NUCLEOTIDE SEQUENCE</scope>
</reference>
<comment type="subcellular location">
    <subcellularLocation>
        <location evidence="1">Nucleus</location>
    </subcellularLocation>
</comment>
<comment type="caution">
    <text evidence="4">The sequence shown here is derived from an EMBL/GenBank/DDBJ whole genome shotgun (WGS) entry which is preliminary data.</text>
</comment>
<organism evidence="4 5">
    <name type="scientific">Clonostachys chloroleuca</name>
    <dbReference type="NCBI Taxonomy" id="1926264"/>
    <lineage>
        <taxon>Eukaryota</taxon>
        <taxon>Fungi</taxon>
        <taxon>Dikarya</taxon>
        <taxon>Ascomycota</taxon>
        <taxon>Pezizomycotina</taxon>
        <taxon>Sordariomycetes</taxon>
        <taxon>Hypocreomycetidae</taxon>
        <taxon>Hypocreales</taxon>
        <taxon>Bionectriaceae</taxon>
        <taxon>Clonostachys</taxon>
    </lineage>
</organism>
<dbReference type="InterPro" id="IPR001138">
    <property type="entry name" value="Zn2Cys6_DnaBD"/>
</dbReference>
<keyword evidence="2" id="KW-0539">Nucleus</keyword>
<dbReference type="SUPFAM" id="SSF57701">
    <property type="entry name" value="Zn2/Cys6 DNA-binding domain"/>
    <property type="match status" value="2"/>
</dbReference>
<dbReference type="InterPro" id="IPR036864">
    <property type="entry name" value="Zn2-C6_fun-type_DNA-bd_sf"/>
</dbReference>
<dbReference type="SMART" id="SM00066">
    <property type="entry name" value="GAL4"/>
    <property type="match status" value="2"/>
</dbReference>
<dbReference type="EMBL" id="CABFNP030001239">
    <property type="protein sequence ID" value="CAI6092813.1"/>
    <property type="molecule type" value="Genomic_DNA"/>
</dbReference>
<dbReference type="Pfam" id="PF00172">
    <property type="entry name" value="Zn_clus"/>
    <property type="match status" value="2"/>
</dbReference>
<feature type="domain" description="Zn(2)-C6 fungal-type" evidence="3">
    <location>
        <begin position="59"/>
        <end position="89"/>
    </location>
</feature>
<gene>
    <name evidence="4" type="ORF">CCHLO57077_00007280</name>
</gene>
<dbReference type="AlphaFoldDB" id="A0AA35M950"/>
<dbReference type="Proteomes" id="UP001160390">
    <property type="component" value="Unassembled WGS sequence"/>
</dbReference>
<dbReference type="PANTHER" id="PTHR37534">
    <property type="entry name" value="TRANSCRIPTIONAL ACTIVATOR PROTEIN UGA3"/>
    <property type="match status" value="1"/>
</dbReference>
<evidence type="ECO:0000256" key="1">
    <source>
        <dbReference type="ARBA" id="ARBA00004123"/>
    </source>
</evidence>
<dbReference type="PROSITE" id="PS50048">
    <property type="entry name" value="ZN2_CY6_FUNGAL_2"/>
    <property type="match status" value="1"/>
</dbReference>